<dbReference type="PROSITE" id="PS51347">
    <property type="entry name" value="PHOSPHOTRIESTERASE_2"/>
    <property type="match status" value="1"/>
</dbReference>
<reference evidence="7" key="1">
    <citation type="submission" date="2016-07" db="EMBL/GenBank/DDBJ databases">
        <authorList>
            <person name="Florea S."/>
            <person name="Webb J.S."/>
            <person name="Jaromczyk J."/>
            <person name="Schardl C.L."/>
        </authorList>
    </citation>
    <scope>NUCLEOTIDE SEQUENCE [LARGE SCALE GENOMIC DNA]</scope>
    <source>
        <strain evidence="7">CY1</strain>
    </source>
</reference>
<dbReference type="PANTHER" id="PTHR10819">
    <property type="entry name" value="PHOSPHOTRIESTERASE-RELATED"/>
    <property type="match status" value="1"/>
</dbReference>
<dbReference type="STRING" id="1469647.BC351_14370"/>
<dbReference type="InterPro" id="IPR032466">
    <property type="entry name" value="Metal_Hydrolase"/>
</dbReference>
<comment type="cofactor">
    <cofactor evidence="4">
        <name>a divalent metal cation</name>
        <dbReference type="ChEBI" id="CHEBI:60240"/>
    </cofactor>
    <text evidence="4">Binds 2 divalent metal cations per subunit.</text>
</comment>
<dbReference type="Pfam" id="PF02126">
    <property type="entry name" value="PTE"/>
    <property type="match status" value="1"/>
</dbReference>
<evidence type="ECO:0000256" key="2">
    <source>
        <dbReference type="ARBA" id="ARBA00022801"/>
    </source>
</evidence>
<feature type="binding site" evidence="4">
    <location>
        <position position="179"/>
    </location>
    <ligand>
        <name>Zn(2+)</name>
        <dbReference type="ChEBI" id="CHEBI:29105"/>
        <label>2</label>
    </ligand>
</feature>
<evidence type="ECO:0000313" key="7">
    <source>
        <dbReference type="Proteomes" id="UP000190626"/>
    </source>
</evidence>
<feature type="binding site" evidence="4">
    <location>
        <position position="207"/>
    </location>
    <ligand>
        <name>Zn(2+)</name>
        <dbReference type="ChEBI" id="CHEBI:29105"/>
        <label>2</label>
    </ligand>
</feature>
<dbReference type="Gene3D" id="3.20.20.140">
    <property type="entry name" value="Metal-dependent hydrolases"/>
    <property type="match status" value="1"/>
</dbReference>
<dbReference type="GO" id="GO:0016787">
    <property type="term" value="F:hydrolase activity"/>
    <property type="evidence" value="ECO:0007669"/>
    <property type="project" value="UniProtKB-KW"/>
</dbReference>
<comment type="caution">
    <text evidence="6">The sequence shown here is derived from an EMBL/GenBank/DDBJ whole genome shotgun (WGS) entry which is preliminary data.</text>
</comment>
<evidence type="ECO:0000313" key="6">
    <source>
        <dbReference type="EMBL" id="OPH46668.1"/>
    </source>
</evidence>
<dbReference type="GO" id="GO:0008270">
    <property type="term" value="F:zinc ion binding"/>
    <property type="evidence" value="ECO:0007669"/>
    <property type="project" value="InterPro"/>
</dbReference>
<feature type="modified residue" description="N6-carboxylysine" evidence="3 5">
    <location>
        <position position="146"/>
    </location>
</feature>
<protein>
    <recommendedName>
        <fullName evidence="8">Aryldialkylphosphatase</fullName>
    </recommendedName>
</protein>
<dbReference type="OrthoDB" id="105927at2"/>
<evidence type="ECO:0000256" key="1">
    <source>
        <dbReference type="ARBA" id="ARBA00022723"/>
    </source>
</evidence>
<evidence type="ECO:0000256" key="5">
    <source>
        <dbReference type="PROSITE-ProRule" id="PRU00679"/>
    </source>
</evidence>
<dbReference type="Proteomes" id="UP000190626">
    <property type="component" value="Unassembled WGS sequence"/>
</dbReference>
<keyword evidence="1 4" id="KW-0479">Metal-binding</keyword>
<dbReference type="PIRSF" id="PIRSF016839">
    <property type="entry name" value="PhP"/>
    <property type="match status" value="1"/>
</dbReference>
<evidence type="ECO:0008006" key="8">
    <source>
        <dbReference type="Google" id="ProtNLM"/>
    </source>
</evidence>
<organism evidence="6 7">
    <name type="scientific">Paenibacillus ferrarius</name>
    <dbReference type="NCBI Taxonomy" id="1469647"/>
    <lineage>
        <taxon>Bacteria</taxon>
        <taxon>Bacillati</taxon>
        <taxon>Bacillota</taxon>
        <taxon>Bacilli</taxon>
        <taxon>Bacillales</taxon>
        <taxon>Paenibacillaceae</taxon>
        <taxon>Paenibacillus</taxon>
    </lineage>
</organism>
<accession>A0A1V4H721</accession>
<evidence type="ECO:0000256" key="3">
    <source>
        <dbReference type="PIRSR" id="PIRSR601559-50"/>
    </source>
</evidence>
<dbReference type="SUPFAM" id="SSF51556">
    <property type="entry name" value="Metallo-dependent hydrolases"/>
    <property type="match status" value="1"/>
</dbReference>
<keyword evidence="2" id="KW-0378">Hydrolase</keyword>
<feature type="binding site" description="via carbamate group" evidence="4">
    <location>
        <position position="146"/>
    </location>
    <ligand>
        <name>Zn(2+)</name>
        <dbReference type="ChEBI" id="CHEBI:29105"/>
        <label>1</label>
    </ligand>
</feature>
<sequence>MPIQTVRGPVAMQDFGFCHSHEHLFLAPGQPSSLNPALCLDDYHQSVEELLLFQSCGGRAIVDAQPLGCGRIESWLLEASIRTDTHIVASTGFHKLSFYRDDHWIRKYEQDRLFDLFVHELTEGMFLRTDLDEPNSCMTAKAGVIKTAMDEERMNDPDKRWFHAAAYAAIHTGAPILCHIESYTQAETLVNMYLELGVPAGQIIICHLDRKLDHLAMHRKLGEMGVYLEYDTIARYKYHSDEEEARLIHQMMDWGLEKRVLLGLDTTRERMKSYGGKIGLDFISRHFIPLLKHNGVSNEQIRLMMTDNPANAFALKASKPISAN</sequence>
<dbReference type="AlphaFoldDB" id="A0A1V4H721"/>
<feature type="binding site" evidence="4">
    <location>
        <position position="265"/>
    </location>
    <ligand>
        <name>Zn(2+)</name>
        <dbReference type="ChEBI" id="CHEBI:29105"/>
        <label>1</label>
    </ligand>
</feature>
<dbReference type="InterPro" id="IPR001559">
    <property type="entry name" value="Phosphotriesterase"/>
</dbReference>
<gene>
    <name evidence="6" type="ORF">BC351_14370</name>
</gene>
<keyword evidence="7" id="KW-1185">Reference proteome</keyword>
<name>A0A1V4H721_9BACL</name>
<feature type="binding site" description="via carbamate group" evidence="4">
    <location>
        <position position="146"/>
    </location>
    <ligand>
        <name>Zn(2+)</name>
        <dbReference type="ChEBI" id="CHEBI:29105"/>
        <label>2</label>
    </ligand>
</feature>
<proteinExistence type="inferred from homology"/>
<evidence type="ECO:0000256" key="4">
    <source>
        <dbReference type="PIRSR" id="PIRSR601559-51"/>
    </source>
</evidence>
<comment type="similarity">
    <text evidence="5">Belongs to the metallo-dependent hydrolases superfamily. Phosphotriesterase family.</text>
</comment>
<feature type="binding site" evidence="4">
    <location>
        <position position="21"/>
    </location>
    <ligand>
        <name>Zn(2+)</name>
        <dbReference type="ChEBI" id="CHEBI:29105"/>
        <label>1</label>
    </ligand>
</feature>
<dbReference type="RefSeq" id="WP_079421436.1">
    <property type="nucleotide sequence ID" value="NZ_MBTG01000073.1"/>
</dbReference>
<feature type="binding site" evidence="4">
    <location>
        <position position="23"/>
    </location>
    <ligand>
        <name>Zn(2+)</name>
        <dbReference type="ChEBI" id="CHEBI:29105"/>
        <label>1</label>
    </ligand>
</feature>
<dbReference type="EMBL" id="MBTG01000073">
    <property type="protein sequence ID" value="OPH46668.1"/>
    <property type="molecule type" value="Genomic_DNA"/>
</dbReference>
<dbReference type="PANTHER" id="PTHR10819:SF3">
    <property type="entry name" value="PHOSPHOTRIESTERASE-RELATED PROTEIN"/>
    <property type="match status" value="1"/>
</dbReference>